<dbReference type="Gene3D" id="6.10.250.690">
    <property type="match status" value="1"/>
</dbReference>
<dbReference type="GO" id="GO:0000156">
    <property type="term" value="F:phosphorelay response regulator activity"/>
    <property type="evidence" value="ECO:0007669"/>
    <property type="project" value="TreeGrafter"/>
</dbReference>
<dbReference type="InterPro" id="IPR016032">
    <property type="entry name" value="Sig_transdc_resp-reg_C-effctor"/>
</dbReference>
<gene>
    <name evidence="10" type="ORF">FHP25_21500</name>
</gene>
<dbReference type="OrthoDB" id="9784252at2"/>
<dbReference type="GO" id="GO:0006355">
    <property type="term" value="P:regulation of DNA-templated transcription"/>
    <property type="evidence" value="ECO:0007669"/>
    <property type="project" value="InterPro"/>
</dbReference>
<dbReference type="PROSITE" id="PS50110">
    <property type="entry name" value="RESPONSE_REGULATORY"/>
    <property type="match status" value="1"/>
</dbReference>
<sequence length="275" mass="30937">MSQRESGQGELTCVSLLGKVRPGWWINYSQHREDRVVIQEKSTRPHIAVVEDEPAQRQLLLDHLGRNGFRVSGVDGGTALRRLVERDAPDLVLLDVGLPGEDGFTLARWLRERNGRIGIIMVTAAGDTIDRVVGLETGADDYIPKPFDPRELLARVKSVLRRTGAAVPTLGPRVRMGRWVLDLEKRVLVDPADGAEQGLAASEFDLLRVFAENPNRPLARDWLLEVTAHREMEVFDRAIDLRITRLRRKIEVDPAHPDAIRTVRGVGYMFVPPRD</sequence>
<dbReference type="Gene3D" id="3.40.50.2300">
    <property type="match status" value="1"/>
</dbReference>
<evidence type="ECO:0000256" key="6">
    <source>
        <dbReference type="PROSITE-ProRule" id="PRU00169"/>
    </source>
</evidence>
<keyword evidence="2" id="KW-0902">Two-component regulatory system</keyword>
<keyword evidence="4 7" id="KW-0238">DNA-binding</keyword>
<feature type="domain" description="OmpR/PhoB-type" evidence="9">
    <location>
        <begin position="171"/>
        <end position="272"/>
    </location>
</feature>
<feature type="modified residue" description="4-aspartylphosphate" evidence="6">
    <location>
        <position position="95"/>
    </location>
</feature>
<dbReference type="SMART" id="SM00448">
    <property type="entry name" value="REC"/>
    <property type="match status" value="1"/>
</dbReference>
<dbReference type="AlphaFoldDB" id="A0A5C8PIC9"/>
<keyword evidence="11" id="KW-1185">Reference proteome</keyword>
<dbReference type="InterPro" id="IPR011006">
    <property type="entry name" value="CheY-like_superfamily"/>
</dbReference>
<keyword evidence="3" id="KW-0805">Transcription regulation</keyword>
<dbReference type="InterPro" id="IPR001867">
    <property type="entry name" value="OmpR/PhoB-type_DNA-bd"/>
</dbReference>
<keyword evidence="1 6" id="KW-0597">Phosphoprotein</keyword>
<dbReference type="GO" id="GO:0000976">
    <property type="term" value="F:transcription cis-regulatory region binding"/>
    <property type="evidence" value="ECO:0007669"/>
    <property type="project" value="TreeGrafter"/>
</dbReference>
<evidence type="ECO:0000313" key="11">
    <source>
        <dbReference type="Proteomes" id="UP000321638"/>
    </source>
</evidence>
<dbReference type="GO" id="GO:0005829">
    <property type="term" value="C:cytosol"/>
    <property type="evidence" value="ECO:0007669"/>
    <property type="project" value="TreeGrafter"/>
</dbReference>
<dbReference type="RefSeq" id="WP_147849035.1">
    <property type="nucleotide sequence ID" value="NZ_VDUZ01000026.1"/>
</dbReference>
<protein>
    <submittedName>
        <fullName evidence="10">Response regulator</fullName>
    </submittedName>
</protein>
<dbReference type="InterPro" id="IPR039420">
    <property type="entry name" value="WalR-like"/>
</dbReference>
<dbReference type="SMART" id="SM00862">
    <property type="entry name" value="Trans_reg_C"/>
    <property type="match status" value="1"/>
</dbReference>
<dbReference type="PANTHER" id="PTHR48111">
    <property type="entry name" value="REGULATOR OF RPOS"/>
    <property type="match status" value="1"/>
</dbReference>
<organism evidence="10 11">
    <name type="scientific">Vineibacter terrae</name>
    <dbReference type="NCBI Taxonomy" id="2586908"/>
    <lineage>
        <taxon>Bacteria</taxon>
        <taxon>Pseudomonadati</taxon>
        <taxon>Pseudomonadota</taxon>
        <taxon>Alphaproteobacteria</taxon>
        <taxon>Hyphomicrobiales</taxon>
        <taxon>Vineibacter</taxon>
    </lineage>
</organism>
<evidence type="ECO:0000256" key="4">
    <source>
        <dbReference type="ARBA" id="ARBA00023125"/>
    </source>
</evidence>
<keyword evidence="5" id="KW-0804">Transcription</keyword>
<evidence type="ECO:0000256" key="2">
    <source>
        <dbReference type="ARBA" id="ARBA00023012"/>
    </source>
</evidence>
<evidence type="ECO:0000256" key="3">
    <source>
        <dbReference type="ARBA" id="ARBA00023015"/>
    </source>
</evidence>
<dbReference type="PROSITE" id="PS51755">
    <property type="entry name" value="OMPR_PHOB"/>
    <property type="match status" value="1"/>
</dbReference>
<name>A0A5C8PIC9_9HYPH</name>
<dbReference type="Pfam" id="PF00486">
    <property type="entry name" value="Trans_reg_C"/>
    <property type="match status" value="1"/>
</dbReference>
<dbReference type="Pfam" id="PF00072">
    <property type="entry name" value="Response_reg"/>
    <property type="match status" value="1"/>
</dbReference>
<dbReference type="InterPro" id="IPR036388">
    <property type="entry name" value="WH-like_DNA-bd_sf"/>
</dbReference>
<evidence type="ECO:0000259" key="8">
    <source>
        <dbReference type="PROSITE" id="PS50110"/>
    </source>
</evidence>
<dbReference type="InterPro" id="IPR001789">
    <property type="entry name" value="Sig_transdc_resp-reg_receiver"/>
</dbReference>
<dbReference type="SUPFAM" id="SSF46894">
    <property type="entry name" value="C-terminal effector domain of the bipartite response regulators"/>
    <property type="match status" value="1"/>
</dbReference>
<dbReference type="Proteomes" id="UP000321638">
    <property type="component" value="Unassembled WGS sequence"/>
</dbReference>
<dbReference type="CDD" id="cd00383">
    <property type="entry name" value="trans_reg_C"/>
    <property type="match status" value="1"/>
</dbReference>
<evidence type="ECO:0000256" key="7">
    <source>
        <dbReference type="PROSITE-ProRule" id="PRU01091"/>
    </source>
</evidence>
<evidence type="ECO:0000259" key="9">
    <source>
        <dbReference type="PROSITE" id="PS51755"/>
    </source>
</evidence>
<proteinExistence type="predicted"/>
<dbReference type="SUPFAM" id="SSF52172">
    <property type="entry name" value="CheY-like"/>
    <property type="match status" value="1"/>
</dbReference>
<dbReference type="Gene3D" id="1.10.10.10">
    <property type="entry name" value="Winged helix-like DNA-binding domain superfamily/Winged helix DNA-binding domain"/>
    <property type="match status" value="1"/>
</dbReference>
<evidence type="ECO:0000313" key="10">
    <source>
        <dbReference type="EMBL" id="TXL73265.1"/>
    </source>
</evidence>
<evidence type="ECO:0000256" key="1">
    <source>
        <dbReference type="ARBA" id="ARBA00022553"/>
    </source>
</evidence>
<dbReference type="GO" id="GO:0032993">
    <property type="term" value="C:protein-DNA complex"/>
    <property type="evidence" value="ECO:0007669"/>
    <property type="project" value="TreeGrafter"/>
</dbReference>
<accession>A0A5C8PIC9</accession>
<feature type="DNA-binding region" description="OmpR/PhoB-type" evidence="7">
    <location>
        <begin position="171"/>
        <end position="272"/>
    </location>
</feature>
<comment type="caution">
    <text evidence="10">The sequence shown here is derived from an EMBL/GenBank/DDBJ whole genome shotgun (WGS) entry which is preliminary data.</text>
</comment>
<dbReference type="EMBL" id="VDUZ01000026">
    <property type="protein sequence ID" value="TXL73265.1"/>
    <property type="molecule type" value="Genomic_DNA"/>
</dbReference>
<reference evidence="10 11" key="1">
    <citation type="submission" date="2019-06" db="EMBL/GenBank/DDBJ databases">
        <title>New taxonomy in bacterial strain CC-CFT640, isolated from vineyard.</title>
        <authorList>
            <person name="Lin S.-Y."/>
            <person name="Tsai C.-F."/>
            <person name="Young C.-C."/>
        </authorList>
    </citation>
    <scope>NUCLEOTIDE SEQUENCE [LARGE SCALE GENOMIC DNA]</scope>
    <source>
        <strain evidence="10 11">CC-CFT640</strain>
    </source>
</reference>
<evidence type="ECO:0000256" key="5">
    <source>
        <dbReference type="ARBA" id="ARBA00023163"/>
    </source>
</evidence>
<dbReference type="PANTHER" id="PTHR48111:SF4">
    <property type="entry name" value="DNA-BINDING DUAL TRANSCRIPTIONAL REGULATOR OMPR"/>
    <property type="match status" value="1"/>
</dbReference>
<feature type="domain" description="Response regulatory" evidence="8">
    <location>
        <begin position="46"/>
        <end position="160"/>
    </location>
</feature>